<reference evidence="2 3" key="1">
    <citation type="submission" date="2019-07" db="EMBL/GenBank/DDBJ databases">
        <title>Draft genome assembly of a fouling barnacle, Amphibalanus amphitrite (Darwin, 1854): The first reference genome for Thecostraca.</title>
        <authorList>
            <person name="Kim W."/>
        </authorList>
    </citation>
    <scope>NUCLEOTIDE SEQUENCE [LARGE SCALE GENOMIC DNA]</scope>
    <source>
        <strain evidence="2">SNU_AA5</strain>
        <tissue evidence="2">Soma without cirri and trophi</tissue>
    </source>
</reference>
<evidence type="ECO:0000256" key="1">
    <source>
        <dbReference type="SAM" id="SignalP"/>
    </source>
</evidence>
<feature type="chain" id="PRO_5025379737" description="Circadian clock-controlled protein" evidence="1">
    <location>
        <begin position="20"/>
        <end position="245"/>
    </location>
</feature>
<keyword evidence="1" id="KW-0732">Signal</keyword>
<evidence type="ECO:0000313" key="2">
    <source>
        <dbReference type="EMBL" id="KAF0312312.1"/>
    </source>
</evidence>
<organism evidence="2 3">
    <name type="scientific">Amphibalanus amphitrite</name>
    <name type="common">Striped barnacle</name>
    <name type="synonym">Balanus amphitrite</name>
    <dbReference type="NCBI Taxonomy" id="1232801"/>
    <lineage>
        <taxon>Eukaryota</taxon>
        <taxon>Metazoa</taxon>
        <taxon>Ecdysozoa</taxon>
        <taxon>Arthropoda</taxon>
        <taxon>Crustacea</taxon>
        <taxon>Multicrustacea</taxon>
        <taxon>Cirripedia</taxon>
        <taxon>Thoracica</taxon>
        <taxon>Thoracicalcarea</taxon>
        <taxon>Balanomorpha</taxon>
        <taxon>Balanoidea</taxon>
        <taxon>Balanidae</taxon>
        <taxon>Amphibalaninae</taxon>
        <taxon>Amphibalanus</taxon>
    </lineage>
</organism>
<evidence type="ECO:0000313" key="3">
    <source>
        <dbReference type="Proteomes" id="UP000440578"/>
    </source>
</evidence>
<feature type="signal peptide" evidence="1">
    <location>
        <begin position="1"/>
        <end position="19"/>
    </location>
</feature>
<accession>A0A6A4XDB4</accession>
<evidence type="ECO:0008006" key="4">
    <source>
        <dbReference type="Google" id="ProtNLM"/>
    </source>
</evidence>
<name>A0A6A4XDB4_AMPAM</name>
<proteinExistence type="predicted"/>
<dbReference type="EMBL" id="VIIS01000178">
    <property type="protein sequence ID" value="KAF0312312.1"/>
    <property type="molecule type" value="Genomic_DNA"/>
</dbReference>
<dbReference type="Proteomes" id="UP000440578">
    <property type="component" value="Unassembled WGS sequence"/>
</dbReference>
<protein>
    <recommendedName>
        <fullName evidence="4">Circadian clock-controlled protein</fullName>
    </recommendedName>
</protein>
<gene>
    <name evidence="2" type="ORF">FJT64_016917</name>
</gene>
<comment type="caution">
    <text evidence="2">The sequence shown here is derived from an EMBL/GenBank/DDBJ whole genome shotgun (WGS) entry which is preliminary data.</text>
</comment>
<dbReference type="OrthoDB" id="8191090at2759"/>
<dbReference type="AlphaFoldDB" id="A0A6A4XDB4"/>
<sequence>MRTALLTMLSAALLSICAAAPSADPTECDISRPERLSACIERLLIAAQPLVRWPWLLDPLRLPNQTYGSLETWDAVVLDLSHYEVGSVSAMPLSNGEIAVSVQLQWPEITGAMSARLRKCRRVVFELCASASARPHIFVKETLGVIATILKIDAGPDGRTRVRASDTVVALKPGDLKVKVNVRGLVGAVNNIIGDPASRIATDLTNKWWNNNRPAMEKKLSKALESLVENELTRNLEKLVRLPKA</sequence>
<keyword evidence="3" id="KW-1185">Reference proteome</keyword>